<comment type="cofactor">
    <cofactor evidence="1">
        <name>Cu(2+)</name>
        <dbReference type="ChEBI" id="CHEBI:29036"/>
    </cofactor>
</comment>
<dbReference type="InterPro" id="IPR008922">
    <property type="entry name" value="Di-copper_centre_dom_sf"/>
</dbReference>
<evidence type="ECO:0000256" key="1">
    <source>
        <dbReference type="ARBA" id="ARBA00001973"/>
    </source>
</evidence>
<protein>
    <recommendedName>
        <fullName evidence="3">tyrosinase</fullName>
        <ecNumber evidence="3">1.14.18.1</ecNumber>
    </recommendedName>
</protein>
<keyword evidence="5" id="KW-0560">Oxidoreductase</keyword>
<evidence type="ECO:0000256" key="9">
    <source>
        <dbReference type="ARBA" id="ARBA00048233"/>
    </source>
</evidence>
<evidence type="ECO:0000256" key="6">
    <source>
        <dbReference type="ARBA" id="ARBA00023008"/>
    </source>
</evidence>
<proteinExistence type="inferred from homology"/>
<dbReference type="Proteomes" id="UP000541154">
    <property type="component" value="Unassembled WGS sequence"/>
</dbReference>
<evidence type="ECO:0000259" key="11">
    <source>
        <dbReference type="PROSITE" id="PS00497"/>
    </source>
</evidence>
<evidence type="ECO:0000313" key="14">
    <source>
        <dbReference type="Proteomes" id="UP000541154"/>
    </source>
</evidence>
<evidence type="ECO:0000256" key="8">
    <source>
        <dbReference type="ARBA" id="ARBA00023101"/>
    </source>
</evidence>
<comment type="caution">
    <text evidence="13">The sequence shown here is derived from an EMBL/GenBank/DDBJ whole genome shotgun (WGS) entry which is preliminary data.</text>
</comment>
<dbReference type="Gene3D" id="2.60.310.20">
    <property type="match status" value="1"/>
</dbReference>
<accession>A0A8H6E4D1</accession>
<comment type="catalytic activity">
    <reaction evidence="10">
        <text>L-tyrosine + O2 = L-dopaquinone + H2O</text>
        <dbReference type="Rhea" id="RHEA:18117"/>
        <dbReference type="ChEBI" id="CHEBI:15377"/>
        <dbReference type="ChEBI" id="CHEBI:15379"/>
        <dbReference type="ChEBI" id="CHEBI:57924"/>
        <dbReference type="ChEBI" id="CHEBI:58315"/>
        <dbReference type="EC" id="1.14.18.1"/>
    </reaction>
</comment>
<dbReference type="GO" id="GO:0042438">
    <property type="term" value="P:melanin biosynthetic process"/>
    <property type="evidence" value="ECO:0007669"/>
    <property type="project" value="UniProtKB-KW"/>
</dbReference>
<keyword evidence="8" id="KW-0470">Melanin biosynthesis</keyword>
<evidence type="ECO:0000313" key="13">
    <source>
        <dbReference type="EMBL" id="KAF5859007.1"/>
    </source>
</evidence>
<name>A0A8H6E4D1_PETAA</name>
<dbReference type="InterPro" id="IPR050316">
    <property type="entry name" value="Tyrosinase/Hemocyanin"/>
</dbReference>
<comment type="catalytic activity">
    <reaction evidence="9">
        <text>2 L-dopa + O2 = 2 L-dopaquinone + 2 H2O</text>
        <dbReference type="Rhea" id="RHEA:34287"/>
        <dbReference type="ChEBI" id="CHEBI:15377"/>
        <dbReference type="ChEBI" id="CHEBI:15379"/>
        <dbReference type="ChEBI" id="CHEBI:57504"/>
        <dbReference type="ChEBI" id="CHEBI:57924"/>
        <dbReference type="EC" id="1.14.18.1"/>
    </reaction>
</comment>
<evidence type="ECO:0000256" key="10">
    <source>
        <dbReference type="ARBA" id="ARBA00048881"/>
    </source>
</evidence>
<feature type="domain" description="Tyrosinase copper-binding" evidence="12">
    <location>
        <begin position="354"/>
        <end position="365"/>
    </location>
</feature>
<dbReference type="AlphaFoldDB" id="A0A8H6E4D1"/>
<comment type="similarity">
    <text evidence="2">Belongs to the tyrosinase family.</text>
</comment>
<dbReference type="Gene3D" id="1.10.1280.10">
    <property type="entry name" value="Di-copper center containing domain from catechol oxidase"/>
    <property type="match status" value="1"/>
</dbReference>
<reference evidence="13 14" key="1">
    <citation type="submission" date="2019-04" db="EMBL/GenBank/DDBJ databases">
        <title>Aspergillus burnettii sp. nov., novel species from soil in southeast Queensland.</title>
        <authorList>
            <person name="Gilchrist C.L.M."/>
            <person name="Pitt J.I."/>
            <person name="Lange L."/>
            <person name="Lacey H.J."/>
            <person name="Vuong D."/>
            <person name="Midgley D.J."/>
            <person name="Greenfield P."/>
            <person name="Bradbury M."/>
            <person name="Lacey E."/>
            <person name="Busk P.K."/>
            <person name="Pilgaard B."/>
            <person name="Chooi Y.H."/>
            <person name="Piggott A.M."/>
        </authorList>
    </citation>
    <scope>NUCLEOTIDE SEQUENCE [LARGE SCALE GENOMIC DNA]</scope>
    <source>
        <strain evidence="13 14">FRR 5400</strain>
    </source>
</reference>
<dbReference type="Pfam" id="PF18132">
    <property type="entry name" value="Tyrosinase_C"/>
    <property type="match status" value="1"/>
</dbReference>
<keyword evidence="14" id="KW-1185">Reference proteome</keyword>
<dbReference type="PRINTS" id="PR00092">
    <property type="entry name" value="TYROSINASE"/>
</dbReference>
<keyword evidence="4" id="KW-0479">Metal-binding</keyword>
<gene>
    <name evidence="13" type="ORF">ETB97_003498</name>
</gene>
<dbReference type="Pfam" id="PF00264">
    <property type="entry name" value="Tyrosinase"/>
    <property type="match status" value="1"/>
</dbReference>
<keyword evidence="7" id="KW-0503">Monooxygenase</keyword>
<dbReference type="PROSITE" id="PS00498">
    <property type="entry name" value="TYROSINASE_2"/>
    <property type="match status" value="1"/>
</dbReference>
<evidence type="ECO:0000256" key="7">
    <source>
        <dbReference type="ARBA" id="ARBA00023033"/>
    </source>
</evidence>
<dbReference type="EC" id="1.14.18.1" evidence="3"/>
<evidence type="ECO:0000256" key="3">
    <source>
        <dbReference type="ARBA" id="ARBA00011906"/>
    </source>
</evidence>
<dbReference type="PANTHER" id="PTHR11474">
    <property type="entry name" value="TYROSINASE FAMILY MEMBER"/>
    <property type="match status" value="1"/>
</dbReference>
<keyword evidence="6" id="KW-0186">Copper</keyword>
<evidence type="ECO:0000259" key="12">
    <source>
        <dbReference type="PROSITE" id="PS00498"/>
    </source>
</evidence>
<dbReference type="InterPro" id="IPR041640">
    <property type="entry name" value="Tyrosinase_C"/>
</dbReference>
<feature type="domain" description="Tyrosinase copper-binding" evidence="11">
    <location>
        <begin position="93"/>
        <end position="110"/>
    </location>
</feature>
<sequence length="624" mass="71758">MANQESYAITGIPVESGAIIPVRREVDEWYNDNSRQAQVQVSLFILALQQFQNISYKDKLSYFQIAGIHHEPVVTWDEKDPPKPNPNGGYCVHNNVTFPTWHRPYMLVYEQRLYELMRVIVKETVPAEHKPEWEKAASQWRLPYWDFAKGIIDSRTRTLGVPVLCTKDMVDILDPSKPLSTITVPNPVYKFTAENLMGELDDPFKIPPEEIDDTGKNFYPWDKCKSTTKYGLMKDSASTEDAGQDVKKSNLALNEHPWYRDNKAPYDPLESLTYEVHRLFSFKFSNWGAFASTKYFNRDNPRKIPAAQTMDILSLEFIHNNVHNWVGGTDYLRSGDEKFWGAGHMSSIGVASFDPIFYLYHCNVDRLTAIWQVLNPDHWFDKPQQGDPLPVDALTPFHVDTKYKYFTSNDTQSWRKLGYDYDTVKQPGTNKDRSTSEVKKLINELYGQPALDVFGDDARAQDDYVINVIYDRYALNGIPYTIVFYFEFEKFRKIVGGVYNFSTKLRSTHEGGCDNCVKQKNEGVLSAAQVSLTYTLHKGKEWHGFNSLKPENIVPLIRNRLRWVILGNDNTVKFESHGPPAAYPTWESLKVIPSHGTISYPTRDGKFELGDLPSYGHYDHIDLA</sequence>
<dbReference type="PANTHER" id="PTHR11474:SF76">
    <property type="entry name" value="SHKT DOMAIN-CONTAINING PROTEIN"/>
    <property type="match status" value="1"/>
</dbReference>
<dbReference type="GO" id="GO:0004503">
    <property type="term" value="F:tyrosinase activity"/>
    <property type="evidence" value="ECO:0007669"/>
    <property type="project" value="UniProtKB-EC"/>
</dbReference>
<dbReference type="PROSITE" id="PS00497">
    <property type="entry name" value="TYROSINASE_1"/>
    <property type="match status" value="1"/>
</dbReference>
<evidence type="ECO:0000256" key="2">
    <source>
        <dbReference type="ARBA" id="ARBA00009928"/>
    </source>
</evidence>
<organism evidence="13 14">
    <name type="scientific">Petromyces alliaceus</name>
    <name type="common">Aspergillus alliaceus</name>
    <dbReference type="NCBI Taxonomy" id="209559"/>
    <lineage>
        <taxon>Eukaryota</taxon>
        <taxon>Fungi</taxon>
        <taxon>Dikarya</taxon>
        <taxon>Ascomycota</taxon>
        <taxon>Pezizomycotina</taxon>
        <taxon>Eurotiomycetes</taxon>
        <taxon>Eurotiomycetidae</taxon>
        <taxon>Eurotiales</taxon>
        <taxon>Aspergillaceae</taxon>
        <taxon>Aspergillus</taxon>
        <taxon>Aspergillus subgen. Circumdati</taxon>
    </lineage>
</organism>
<dbReference type="GO" id="GO:0046872">
    <property type="term" value="F:metal ion binding"/>
    <property type="evidence" value="ECO:0007669"/>
    <property type="project" value="UniProtKB-KW"/>
</dbReference>
<dbReference type="InterPro" id="IPR002227">
    <property type="entry name" value="Tyrosinase_Cu-bd"/>
</dbReference>
<evidence type="ECO:0000256" key="5">
    <source>
        <dbReference type="ARBA" id="ARBA00023002"/>
    </source>
</evidence>
<evidence type="ECO:0000256" key="4">
    <source>
        <dbReference type="ARBA" id="ARBA00022723"/>
    </source>
</evidence>
<dbReference type="SUPFAM" id="SSF48056">
    <property type="entry name" value="Di-copper centre-containing domain"/>
    <property type="match status" value="1"/>
</dbReference>
<dbReference type="EMBL" id="SPNV01000182">
    <property type="protein sequence ID" value="KAF5859007.1"/>
    <property type="molecule type" value="Genomic_DNA"/>
</dbReference>